<dbReference type="AlphaFoldDB" id="A0A0H5QSN7"/>
<sequence length="176" mass="19614">MLAVGWKHAWNQRQLQYTTIACCASLATEDEAAHFLAVVTVDSDIMNTSLVIALYSDRHWIGETLVRPELGSRFGRPVYICLYADVSGKLYTALLWSNLGVSMFDVDIKSFVCPFQESSCFQIPSVAQRITAFTTVGSRLLIATQDSSLWVFDWIRPALAANKGVVSTKCYMSRSL</sequence>
<evidence type="ECO:0000313" key="1">
    <source>
        <dbReference type="EMBL" id="CRZ05033.1"/>
    </source>
</evidence>
<reference evidence="1" key="1">
    <citation type="submission" date="2015-04" db="EMBL/GenBank/DDBJ databases">
        <title>The genome sequence of the plant pathogenic Rhizarian Plasmodiophora brassicae reveals insights in its biotrophic life cycle and the origin of chitin synthesis.</title>
        <authorList>
            <person name="Schwelm A."/>
            <person name="Fogelqvist J."/>
            <person name="Knaust A."/>
            <person name="Julke S."/>
            <person name="Lilja T."/>
            <person name="Dhandapani V."/>
            <person name="Bonilla-Rosso G."/>
            <person name="Karlsson M."/>
            <person name="Shevchenko A."/>
            <person name="Choi S.R."/>
            <person name="Kim H.G."/>
            <person name="Park J.Y."/>
            <person name="Lim Y.P."/>
            <person name="Ludwig-Muller J."/>
            <person name="Dixelius C."/>
        </authorList>
    </citation>
    <scope>NUCLEOTIDE SEQUENCE</scope>
    <source>
        <tissue evidence="1">Potato root galls</tissue>
    </source>
</reference>
<organism evidence="1">
    <name type="scientific">Spongospora subterranea</name>
    <dbReference type="NCBI Taxonomy" id="70186"/>
    <lineage>
        <taxon>Eukaryota</taxon>
        <taxon>Sar</taxon>
        <taxon>Rhizaria</taxon>
        <taxon>Endomyxa</taxon>
        <taxon>Phytomyxea</taxon>
        <taxon>Plasmodiophorida</taxon>
        <taxon>Plasmodiophoridae</taxon>
        <taxon>Spongospora</taxon>
    </lineage>
</organism>
<accession>A0A0H5QSN7</accession>
<name>A0A0H5QSN7_9EUKA</name>
<dbReference type="EMBL" id="HACM01004591">
    <property type="protein sequence ID" value="CRZ05033.1"/>
    <property type="molecule type" value="Transcribed_RNA"/>
</dbReference>
<protein>
    <submittedName>
        <fullName evidence="1">Uncharacterized protein</fullName>
    </submittedName>
</protein>
<proteinExistence type="predicted"/>